<accession>X1V682</accession>
<feature type="non-terminal residue" evidence="2">
    <location>
        <position position="189"/>
    </location>
</feature>
<name>X1V682_9ZZZZ</name>
<dbReference type="GO" id="GO:0004803">
    <property type="term" value="F:transposase activity"/>
    <property type="evidence" value="ECO:0007669"/>
    <property type="project" value="InterPro"/>
</dbReference>
<dbReference type="Pfam" id="PF01548">
    <property type="entry name" value="DEDD_Tnp_IS110"/>
    <property type="match status" value="1"/>
</dbReference>
<dbReference type="PANTHER" id="PTHR33055:SF3">
    <property type="entry name" value="PUTATIVE TRANSPOSASE FOR IS117-RELATED"/>
    <property type="match status" value="1"/>
</dbReference>
<dbReference type="AlphaFoldDB" id="X1V682"/>
<evidence type="ECO:0000259" key="1">
    <source>
        <dbReference type="Pfam" id="PF01548"/>
    </source>
</evidence>
<dbReference type="GO" id="GO:0006313">
    <property type="term" value="P:DNA transposition"/>
    <property type="evidence" value="ECO:0007669"/>
    <property type="project" value="InterPro"/>
</dbReference>
<gene>
    <name evidence="2" type="ORF">S12H4_27811</name>
</gene>
<dbReference type="InterPro" id="IPR047650">
    <property type="entry name" value="Transpos_IS110"/>
</dbReference>
<feature type="domain" description="Transposase IS110-like N-terminal" evidence="1">
    <location>
        <begin position="8"/>
        <end position="158"/>
    </location>
</feature>
<dbReference type="GO" id="GO:0003677">
    <property type="term" value="F:DNA binding"/>
    <property type="evidence" value="ECO:0007669"/>
    <property type="project" value="InterPro"/>
</dbReference>
<proteinExistence type="predicted"/>
<sequence>MKAPKHFVGIDVASLSFTAAVGKSPWQLIIPPAEFANDFDSFPKFLHWLQKHNLQPDNAVLCMEATGVYSEALAYFVHANGYRIAVEPPLKVKRAFHTSGHKSDAVDSCQIAEYACRFFDELAFWKPKADILEQIKVLLTTREQFSTQLTAHRNALKTLRRKVVVTPLAEQLHQDSITQLKNHIKTIEG</sequence>
<dbReference type="PANTHER" id="PTHR33055">
    <property type="entry name" value="TRANSPOSASE FOR INSERTION SEQUENCE ELEMENT IS1111A"/>
    <property type="match status" value="1"/>
</dbReference>
<comment type="caution">
    <text evidence="2">The sequence shown here is derived from an EMBL/GenBank/DDBJ whole genome shotgun (WGS) entry which is preliminary data.</text>
</comment>
<dbReference type="EMBL" id="BARW01015903">
    <property type="protein sequence ID" value="GAJ00210.1"/>
    <property type="molecule type" value="Genomic_DNA"/>
</dbReference>
<protein>
    <recommendedName>
        <fullName evidence="1">Transposase IS110-like N-terminal domain-containing protein</fullName>
    </recommendedName>
</protein>
<evidence type="ECO:0000313" key="2">
    <source>
        <dbReference type="EMBL" id="GAJ00210.1"/>
    </source>
</evidence>
<organism evidence="2">
    <name type="scientific">marine sediment metagenome</name>
    <dbReference type="NCBI Taxonomy" id="412755"/>
    <lineage>
        <taxon>unclassified sequences</taxon>
        <taxon>metagenomes</taxon>
        <taxon>ecological metagenomes</taxon>
    </lineage>
</organism>
<reference evidence="2" key="1">
    <citation type="journal article" date="2014" name="Front. Microbiol.">
        <title>High frequency of phylogenetically diverse reductive dehalogenase-homologous genes in deep subseafloor sedimentary metagenomes.</title>
        <authorList>
            <person name="Kawai M."/>
            <person name="Futagami T."/>
            <person name="Toyoda A."/>
            <person name="Takaki Y."/>
            <person name="Nishi S."/>
            <person name="Hori S."/>
            <person name="Arai W."/>
            <person name="Tsubouchi T."/>
            <person name="Morono Y."/>
            <person name="Uchiyama I."/>
            <person name="Ito T."/>
            <person name="Fujiyama A."/>
            <person name="Inagaki F."/>
            <person name="Takami H."/>
        </authorList>
    </citation>
    <scope>NUCLEOTIDE SEQUENCE</scope>
    <source>
        <strain evidence="2">Expedition CK06-06</strain>
    </source>
</reference>
<dbReference type="InterPro" id="IPR002525">
    <property type="entry name" value="Transp_IS110-like_N"/>
</dbReference>